<evidence type="ECO:0000256" key="2">
    <source>
        <dbReference type="SAM" id="Phobius"/>
    </source>
</evidence>
<evidence type="ECO:0000313" key="4">
    <source>
        <dbReference type="Proteomes" id="UP000789595"/>
    </source>
</evidence>
<reference evidence="3" key="1">
    <citation type="submission" date="2021-11" db="EMBL/GenBank/DDBJ databases">
        <authorList>
            <consortium name="Genoscope - CEA"/>
            <person name="William W."/>
        </authorList>
    </citation>
    <scope>NUCLEOTIDE SEQUENCE</scope>
</reference>
<name>A0A8J2S6W1_9STRA</name>
<dbReference type="AlphaFoldDB" id="A0A8J2S6W1"/>
<keyword evidence="2" id="KW-0812">Transmembrane</keyword>
<comment type="caution">
    <text evidence="3">The sequence shown here is derived from an EMBL/GenBank/DDBJ whole genome shotgun (WGS) entry which is preliminary data.</text>
</comment>
<keyword evidence="2" id="KW-0472">Membrane</keyword>
<evidence type="ECO:0000313" key="3">
    <source>
        <dbReference type="EMBL" id="CAH0365758.1"/>
    </source>
</evidence>
<gene>
    <name evidence="3" type="ORF">PECAL_1P22120</name>
</gene>
<keyword evidence="2" id="KW-1133">Transmembrane helix</keyword>
<keyword evidence="4" id="KW-1185">Reference proteome</keyword>
<proteinExistence type="predicted"/>
<protein>
    <submittedName>
        <fullName evidence="3">Uncharacterized protein</fullName>
    </submittedName>
</protein>
<feature type="transmembrane region" description="Helical" evidence="2">
    <location>
        <begin position="174"/>
        <end position="194"/>
    </location>
</feature>
<feature type="transmembrane region" description="Helical" evidence="2">
    <location>
        <begin position="124"/>
        <end position="141"/>
    </location>
</feature>
<sequence length="220" mass="25078">MQTATATVAGRRRVSFTLPEPAATTFIPRDVESEGRRSTWPPTRTERYPEGLRKAPAPTRSESEPGPTKTCLLDLAFADESRAVDADAYEELRLGDDFFDYTAWLFFACAITLRCIFHEHVVSLALCWWILPAVIPWWLMLPYHVDPRGSHTAALYRGFLIAEDMYRVWTVPRLVRVVVFLAATVAGQRFCAFVSKRLAISILRDRNAHKRGAMPLKWHV</sequence>
<organism evidence="3 4">
    <name type="scientific">Pelagomonas calceolata</name>
    <dbReference type="NCBI Taxonomy" id="35677"/>
    <lineage>
        <taxon>Eukaryota</taxon>
        <taxon>Sar</taxon>
        <taxon>Stramenopiles</taxon>
        <taxon>Ochrophyta</taxon>
        <taxon>Pelagophyceae</taxon>
        <taxon>Pelagomonadales</taxon>
        <taxon>Pelagomonadaceae</taxon>
        <taxon>Pelagomonas</taxon>
    </lineage>
</organism>
<evidence type="ECO:0000256" key="1">
    <source>
        <dbReference type="SAM" id="MobiDB-lite"/>
    </source>
</evidence>
<feature type="region of interest" description="Disordered" evidence="1">
    <location>
        <begin position="19"/>
        <end position="67"/>
    </location>
</feature>
<dbReference type="Proteomes" id="UP000789595">
    <property type="component" value="Unassembled WGS sequence"/>
</dbReference>
<dbReference type="EMBL" id="CAKKNE010000001">
    <property type="protein sequence ID" value="CAH0365758.1"/>
    <property type="molecule type" value="Genomic_DNA"/>
</dbReference>
<feature type="compositionally biased region" description="Basic and acidic residues" evidence="1">
    <location>
        <begin position="44"/>
        <end position="53"/>
    </location>
</feature>
<accession>A0A8J2S6W1</accession>